<dbReference type="EMBL" id="NHOC01000003">
    <property type="protein sequence ID" value="OUM21185.1"/>
    <property type="molecule type" value="Genomic_DNA"/>
</dbReference>
<dbReference type="SUPFAM" id="SSF48371">
    <property type="entry name" value="ARM repeat"/>
    <property type="match status" value="1"/>
</dbReference>
<dbReference type="InterPro" id="IPR010090">
    <property type="entry name" value="Phage_tape_meas"/>
</dbReference>
<proteinExistence type="predicted"/>
<sequence length="1050" mass="110468">MASRIKGITIEIGGDTTGLDKALKSVNSSIRTTQSALKDVNRLLKLDPSNTQLLTQKQKLLKDAITATKEKLDSLKEAQIQAKQQLESGTLGQDKYDALEREIIETEQELQRLQQQAVTTNATLEKIDVVGGKMESAGNSIASVGKKMSIASTAVAGLGVAAVKTTADFDSAMSQVAAVSGATGDDLQALRDKAREMGEKTKFSASEAAEAMNYMAMAGWKTKDMLNGIDGIMNLAAASGEDLATTSDIVTDALTAFGLSAKDSGHFADILAAASSNANTNVSMMGETFKYCAPVAGALGYSAEDTAEAIGLMANAGIKSTQAGTALRSILTKLQGDIKLTGANFGEVTVATTNADGSMRSLGDILGDLRGYFAQMTESEAAATAGTLVGREAMSGFLAIMQAAPTDIKKLNSAISNCDGVAEKMANTMQDNLSGQITILKSQLQELAISFGEMLMPAIRAAVTAVQGFVDRLNNMDEGTRKAVLAVLMIVAAIGPLLVILGTAISKIGVAMQGFVKLAKGFGKLQLAIQNGTGLIGKLASALGGITAPIAAIIAVIGVLVAAFVHLWNTNEGFRSSIINTWNQIKSAFQTCCTAIVGMLNSLGFNFTGITDMLRSIWNGFCSLLAPVFEGAFRAIAAILTTVLGVITGIVQTFTAVFQGNWSGAWQGVKTIFSSVWNGMSSIVSTVLQTIQGIADAMLGWFGTNWQTVWTGIKTFFEGIWNGMSAFLSTVWTTICNVVQTAVMLLGSILQAAFDIITLPFQLIWQNCHDTIVSVWDAIKSKVSSALNAVSGVISSVMSAILVVISSIWSAILAKISTVLNAVKSVVTTVFNAIKGVASTVWNGIKSVIASVVDAIRSKVSSVFDGMKSSVSATFNSIKATASSVWNSIKTAITKPVEEAKAKVKACVDAIKGFFSSMKLSLPHIKLPHFHVSGKLSIDPPSVPHLSIDWYKEGGILAKPTIFGMNGSSLMAGGEAGAEAILPLSAFYKHLESILASKLDMTRMEQYLAIIADNSGKGIYLDDGTLIGRLLPGIDAGLGRLQKQKRRATI</sequence>
<evidence type="ECO:0000256" key="1">
    <source>
        <dbReference type="ARBA" id="ARBA00022612"/>
    </source>
</evidence>
<reference evidence="5 6" key="1">
    <citation type="submission" date="2017-05" db="EMBL/GenBank/DDBJ databases">
        <title>Butyricicoccus porcorum sp. nov. a butyrate-producing bacterium from the swine intestinal tract.</title>
        <authorList>
            <person name="Trachsel J."/>
            <person name="Humphrey S."/>
            <person name="Allen H.K."/>
        </authorList>
    </citation>
    <scope>NUCLEOTIDE SEQUENCE [LARGE SCALE GENOMIC DNA]</scope>
    <source>
        <strain evidence="5">BB10</strain>
    </source>
</reference>
<keyword evidence="6" id="KW-1185">Reference proteome</keyword>
<feature type="transmembrane region" description="Helical" evidence="3">
    <location>
        <begin position="588"/>
        <end position="611"/>
    </location>
</feature>
<keyword evidence="3" id="KW-0472">Membrane</keyword>
<protein>
    <submittedName>
        <fullName evidence="5">Phage tail tape measure protein</fullName>
    </submittedName>
</protein>
<comment type="caution">
    <text evidence="5">The sequence shown here is derived from an EMBL/GenBank/DDBJ whole genome shotgun (WGS) entry which is preliminary data.</text>
</comment>
<dbReference type="PANTHER" id="PTHR37813">
    <property type="entry name" value="FELS-2 PROPHAGE PROTEIN"/>
    <property type="match status" value="1"/>
</dbReference>
<keyword evidence="3" id="KW-1133">Transmembrane helix</keyword>
<dbReference type="Proteomes" id="UP000194903">
    <property type="component" value="Unassembled WGS sequence"/>
</dbReference>
<feature type="transmembrane region" description="Helical" evidence="3">
    <location>
        <begin position="483"/>
        <end position="505"/>
    </location>
</feature>
<feature type="transmembrane region" description="Helical" evidence="3">
    <location>
        <begin position="789"/>
        <end position="812"/>
    </location>
</feature>
<keyword evidence="2" id="KW-0175">Coiled coil</keyword>
<evidence type="ECO:0000256" key="3">
    <source>
        <dbReference type="SAM" id="Phobius"/>
    </source>
</evidence>
<evidence type="ECO:0000313" key="5">
    <source>
        <dbReference type="EMBL" id="OUM21185.1"/>
    </source>
</evidence>
<name>A0A252F5Y4_9FIRM</name>
<keyword evidence="3" id="KW-0812">Transmembrane</keyword>
<gene>
    <name evidence="5" type="ORF">CBW42_03885</name>
</gene>
<dbReference type="Gene3D" id="1.20.120.20">
    <property type="entry name" value="Apolipoprotein"/>
    <property type="match status" value="2"/>
</dbReference>
<dbReference type="NCBIfam" id="TIGR01760">
    <property type="entry name" value="tape_meas_TP901"/>
    <property type="match status" value="1"/>
</dbReference>
<feature type="domain" description="Phage tail tape measure protein" evidence="4">
    <location>
        <begin position="191"/>
        <end position="390"/>
    </location>
</feature>
<dbReference type="InterPro" id="IPR016024">
    <property type="entry name" value="ARM-type_fold"/>
</dbReference>
<dbReference type="OrthoDB" id="9780715at2"/>
<evidence type="ECO:0000256" key="2">
    <source>
        <dbReference type="SAM" id="Coils"/>
    </source>
</evidence>
<feature type="coiled-coil region" evidence="2">
    <location>
        <begin position="58"/>
        <end position="123"/>
    </location>
</feature>
<feature type="transmembrane region" description="Helical" evidence="3">
    <location>
        <begin position="631"/>
        <end position="651"/>
    </location>
</feature>
<organism evidence="5 6">
    <name type="scientific">Butyricicoccus porcorum</name>
    <dbReference type="NCBI Taxonomy" id="1945634"/>
    <lineage>
        <taxon>Bacteria</taxon>
        <taxon>Bacillati</taxon>
        <taxon>Bacillota</taxon>
        <taxon>Clostridia</taxon>
        <taxon>Eubacteriales</taxon>
        <taxon>Butyricicoccaceae</taxon>
        <taxon>Butyricicoccus</taxon>
    </lineage>
</organism>
<dbReference type="Pfam" id="PF10145">
    <property type="entry name" value="PhageMin_Tail"/>
    <property type="match status" value="1"/>
</dbReference>
<feature type="transmembrane region" description="Helical" evidence="3">
    <location>
        <begin position="546"/>
        <end position="568"/>
    </location>
</feature>
<evidence type="ECO:0000313" key="6">
    <source>
        <dbReference type="Proteomes" id="UP000194903"/>
    </source>
</evidence>
<keyword evidence="1" id="KW-1188">Viral release from host cell</keyword>
<evidence type="ECO:0000259" key="4">
    <source>
        <dbReference type="Pfam" id="PF10145"/>
    </source>
</evidence>
<accession>A0A252F5Y4</accession>
<dbReference type="AlphaFoldDB" id="A0A252F5Y4"/>
<dbReference type="RefSeq" id="WP_087017974.1">
    <property type="nucleotide sequence ID" value="NZ_NHOC01000003.1"/>
</dbReference>
<dbReference type="PANTHER" id="PTHR37813:SF1">
    <property type="entry name" value="FELS-2 PROPHAGE PROTEIN"/>
    <property type="match status" value="1"/>
</dbReference>